<sequence>MRPGVNGRLNRSFISGIAWTAPGPVDSLEIRARSRAERRFRLLSTRLAPDADGLSEEGNGVGLRYLTW</sequence>
<evidence type="ECO:0000313" key="1">
    <source>
        <dbReference type="EMBL" id="KAF7269260.1"/>
    </source>
</evidence>
<dbReference type="EMBL" id="JAACXV010014245">
    <property type="protein sequence ID" value="KAF7269260.1"/>
    <property type="molecule type" value="Genomic_DNA"/>
</dbReference>
<name>A0A834I1H2_RHYFE</name>
<keyword evidence="2" id="KW-1185">Reference proteome</keyword>
<organism evidence="1 2">
    <name type="scientific">Rhynchophorus ferrugineus</name>
    <name type="common">Red palm weevil</name>
    <name type="synonym">Curculio ferrugineus</name>
    <dbReference type="NCBI Taxonomy" id="354439"/>
    <lineage>
        <taxon>Eukaryota</taxon>
        <taxon>Metazoa</taxon>
        <taxon>Ecdysozoa</taxon>
        <taxon>Arthropoda</taxon>
        <taxon>Hexapoda</taxon>
        <taxon>Insecta</taxon>
        <taxon>Pterygota</taxon>
        <taxon>Neoptera</taxon>
        <taxon>Endopterygota</taxon>
        <taxon>Coleoptera</taxon>
        <taxon>Polyphaga</taxon>
        <taxon>Cucujiformia</taxon>
        <taxon>Curculionidae</taxon>
        <taxon>Dryophthorinae</taxon>
        <taxon>Rhynchophorus</taxon>
    </lineage>
</organism>
<dbReference type="AlphaFoldDB" id="A0A834I1H2"/>
<comment type="caution">
    <text evidence="1">The sequence shown here is derived from an EMBL/GenBank/DDBJ whole genome shotgun (WGS) entry which is preliminary data.</text>
</comment>
<proteinExistence type="predicted"/>
<accession>A0A834I1H2</accession>
<reference evidence="1" key="1">
    <citation type="submission" date="2020-08" db="EMBL/GenBank/DDBJ databases">
        <title>Genome sequencing and assembly of the red palm weevil Rhynchophorus ferrugineus.</title>
        <authorList>
            <person name="Dias G.B."/>
            <person name="Bergman C.M."/>
            <person name="Manee M."/>
        </authorList>
    </citation>
    <scope>NUCLEOTIDE SEQUENCE</scope>
    <source>
        <strain evidence="1">AA-2017</strain>
        <tissue evidence="1">Whole larva</tissue>
    </source>
</reference>
<dbReference type="Proteomes" id="UP000625711">
    <property type="component" value="Unassembled WGS sequence"/>
</dbReference>
<protein>
    <submittedName>
        <fullName evidence="1">Uncharacterized protein</fullName>
    </submittedName>
</protein>
<gene>
    <name evidence="1" type="ORF">GWI33_017716</name>
</gene>
<evidence type="ECO:0000313" key="2">
    <source>
        <dbReference type="Proteomes" id="UP000625711"/>
    </source>
</evidence>